<keyword evidence="12" id="KW-1185">Reference proteome</keyword>
<comment type="caution">
    <text evidence="11">The sequence shown here is derived from an EMBL/GenBank/DDBJ whole genome shotgun (WGS) entry which is preliminary data.</text>
</comment>
<evidence type="ECO:0000313" key="12">
    <source>
        <dbReference type="Proteomes" id="UP000807306"/>
    </source>
</evidence>
<evidence type="ECO:0000256" key="5">
    <source>
        <dbReference type="ARBA" id="ARBA00023002"/>
    </source>
</evidence>
<dbReference type="PANTHER" id="PTHR24292">
    <property type="entry name" value="CYTOCHROME P450"/>
    <property type="match status" value="1"/>
</dbReference>
<keyword evidence="3 8" id="KW-0349">Heme</keyword>
<evidence type="ECO:0000313" key="11">
    <source>
        <dbReference type="EMBL" id="KAF9530340.1"/>
    </source>
</evidence>
<dbReference type="SUPFAM" id="SSF48264">
    <property type="entry name" value="Cytochrome P450"/>
    <property type="match status" value="1"/>
</dbReference>
<comment type="cofactor">
    <cofactor evidence="1 8">
        <name>heme</name>
        <dbReference type="ChEBI" id="CHEBI:30413"/>
    </cofactor>
</comment>
<gene>
    <name evidence="11" type="ORF">CPB83DRAFT_850735</name>
</gene>
<dbReference type="GO" id="GO:0016705">
    <property type="term" value="F:oxidoreductase activity, acting on paired donors, with incorporation or reduction of molecular oxygen"/>
    <property type="evidence" value="ECO:0007669"/>
    <property type="project" value="InterPro"/>
</dbReference>
<keyword evidence="10" id="KW-0732">Signal</keyword>
<keyword evidence="4 8" id="KW-0479">Metal-binding</keyword>
<dbReference type="Gene3D" id="1.10.630.10">
    <property type="entry name" value="Cytochrome P450"/>
    <property type="match status" value="1"/>
</dbReference>
<dbReference type="PANTHER" id="PTHR24292:SF54">
    <property type="entry name" value="CYP9F3-RELATED"/>
    <property type="match status" value="1"/>
</dbReference>
<evidence type="ECO:0000256" key="9">
    <source>
        <dbReference type="RuleBase" id="RU000461"/>
    </source>
</evidence>
<dbReference type="InterPro" id="IPR036396">
    <property type="entry name" value="Cyt_P450_sf"/>
</dbReference>
<feature type="chain" id="PRO_5040500725" evidence="10">
    <location>
        <begin position="22"/>
        <end position="514"/>
    </location>
</feature>
<dbReference type="InterPro" id="IPR001128">
    <property type="entry name" value="Cyt_P450"/>
</dbReference>
<protein>
    <submittedName>
        <fullName evidence="11">Cytochrome P450</fullName>
    </submittedName>
</protein>
<dbReference type="Pfam" id="PF00067">
    <property type="entry name" value="p450"/>
    <property type="match status" value="1"/>
</dbReference>
<dbReference type="OrthoDB" id="1470350at2759"/>
<dbReference type="InterPro" id="IPR002401">
    <property type="entry name" value="Cyt_P450_E_grp-I"/>
</dbReference>
<feature type="signal peptide" evidence="10">
    <location>
        <begin position="1"/>
        <end position="21"/>
    </location>
</feature>
<accession>A0A9P6EJQ4</accession>
<evidence type="ECO:0000256" key="1">
    <source>
        <dbReference type="ARBA" id="ARBA00001971"/>
    </source>
</evidence>
<reference evidence="11" key="1">
    <citation type="submission" date="2020-11" db="EMBL/GenBank/DDBJ databases">
        <authorList>
            <consortium name="DOE Joint Genome Institute"/>
            <person name="Ahrendt S."/>
            <person name="Riley R."/>
            <person name="Andreopoulos W."/>
            <person name="Labutti K."/>
            <person name="Pangilinan J."/>
            <person name="Ruiz-Duenas F.J."/>
            <person name="Barrasa J.M."/>
            <person name="Sanchez-Garcia M."/>
            <person name="Camarero S."/>
            <person name="Miyauchi S."/>
            <person name="Serrano A."/>
            <person name="Linde D."/>
            <person name="Babiker R."/>
            <person name="Drula E."/>
            <person name="Ayuso-Fernandez I."/>
            <person name="Pacheco R."/>
            <person name="Padilla G."/>
            <person name="Ferreira P."/>
            <person name="Barriuso J."/>
            <person name="Kellner H."/>
            <person name="Castanera R."/>
            <person name="Alfaro M."/>
            <person name="Ramirez L."/>
            <person name="Pisabarro A.G."/>
            <person name="Kuo A."/>
            <person name="Tritt A."/>
            <person name="Lipzen A."/>
            <person name="He G."/>
            <person name="Yan M."/>
            <person name="Ng V."/>
            <person name="Cullen D."/>
            <person name="Martin F."/>
            <person name="Rosso M.-N."/>
            <person name="Henrissat B."/>
            <person name="Hibbett D."/>
            <person name="Martinez A.T."/>
            <person name="Grigoriev I.V."/>
        </authorList>
    </citation>
    <scope>NUCLEOTIDE SEQUENCE</scope>
    <source>
        <strain evidence="11">CBS 506.95</strain>
    </source>
</reference>
<dbReference type="InterPro" id="IPR017972">
    <property type="entry name" value="Cyt_P450_CS"/>
</dbReference>
<evidence type="ECO:0000256" key="10">
    <source>
        <dbReference type="SAM" id="SignalP"/>
    </source>
</evidence>
<feature type="binding site" description="axial binding residue" evidence="8">
    <location>
        <position position="449"/>
    </location>
    <ligand>
        <name>heme</name>
        <dbReference type="ChEBI" id="CHEBI:30413"/>
    </ligand>
    <ligandPart>
        <name>Fe</name>
        <dbReference type="ChEBI" id="CHEBI:18248"/>
    </ligandPart>
</feature>
<keyword evidence="6 8" id="KW-0408">Iron</keyword>
<dbReference type="CDD" id="cd11070">
    <property type="entry name" value="CYP56-like"/>
    <property type="match status" value="1"/>
</dbReference>
<dbReference type="AlphaFoldDB" id="A0A9P6EJQ4"/>
<dbReference type="GO" id="GO:0020037">
    <property type="term" value="F:heme binding"/>
    <property type="evidence" value="ECO:0007669"/>
    <property type="project" value="InterPro"/>
</dbReference>
<dbReference type="PROSITE" id="PS00086">
    <property type="entry name" value="CYTOCHROME_P450"/>
    <property type="match status" value="1"/>
</dbReference>
<keyword evidence="5 9" id="KW-0560">Oxidoreductase</keyword>
<evidence type="ECO:0000256" key="8">
    <source>
        <dbReference type="PIRSR" id="PIRSR602401-1"/>
    </source>
</evidence>
<keyword evidence="7 9" id="KW-0503">Monooxygenase</keyword>
<dbReference type="Proteomes" id="UP000807306">
    <property type="component" value="Unassembled WGS sequence"/>
</dbReference>
<evidence type="ECO:0000256" key="3">
    <source>
        <dbReference type="ARBA" id="ARBA00022617"/>
    </source>
</evidence>
<organism evidence="11 12">
    <name type="scientific">Crepidotus variabilis</name>
    <dbReference type="NCBI Taxonomy" id="179855"/>
    <lineage>
        <taxon>Eukaryota</taxon>
        <taxon>Fungi</taxon>
        <taxon>Dikarya</taxon>
        <taxon>Basidiomycota</taxon>
        <taxon>Agaricomycotina</taxon>
        <taxon>Agaricomycetes</taxon>
        <taxon>Agaricomycetidae</taxon>
        <taxon>Agaricales</taxon>
        <taxon>Agaricineae</taxon>
        <taxon>Crepidotaceae</taxon>
        <taxon>Crepidotus</taxon>
    </lineage>
</organism>
<evidence type="ECO:0000256" key="7">
    <source>
        <dbReference type="ARBA" id="ARBA00023033"/>
    </source>
</evidence>
<dbReference type="InterPro" id="IPR050476">
    <property type="entry name" value="Insect_CytP450_Detox"/>
</dbReference>
<evidence type="ECO:0000256" key="2">
    <source>
        <dbReference type="ARBA" id="ARBA00010617"/>
    </source>
</evidence>
<comment type="similarity">
    <text evidence="2 9">Belongs to the cytochrome P450 family.</text>
</comment>
<proteinExistence type="inferred from homology"/>
<dbReference type="PRINTS" id="PR00463">
    <property type="entry name" value="EP450I"/>
</dbReference>
<evidence type="ECO:0000256" key="6">
    <source>
        <dbReference type="ARBA" id="ARBA00023004"/>
    </source>
</evidence>
<dbReference type="GO" id="GO:0005506">
    <property type="term" value="F:iron ion binding"/>
    <property type="evidence" value="ECO:0007669"/>
    <property type="project" value="InterPro"/>
</dbReference>
<dbReference type="EMBL" id="MU157840">
    <property type="protein sequence ID" value="KAF9530340.1"/>
    <property type="molecule type" value="Genomic_DNA"/>
</dbReference>
<dbReference type="GO" id="GO:0004497">
    <property type="term" value="F:monooxygenase activity"/>
    <property type="evidence" value="ECO:0007669"/>
    <property type="project" value="UniProtKB-KW"/>
</dbReference>
<dbReference type="PRINTS" id="PR00385">
    <property type="entry name" value="P450"/>
</dbReference>
<evidence type="ECO:0000256" key="4">
    <source>
        <dbReference type="ARBA" id="ARBA00022723"/>
    </source>
</evidence>
<sequence length="514" mass="58914">MSGIFLMSSILLALAVHLVLSVRRARKRVGNQPGRTFFLAAANILANFFPRVKYINTGLNWGFLEKHDIFAKHGQDVLSLTGIYPYPQVDILLADAGAVKEVTTCRARFPKPIEQYGVLGFFGGNIIVSEGNRWKKYRKISAPAFSDRNNKLVWEEAAQITEDMIEEIWHNGEIVHVNNFLEVTLPIALFVIGVAGFGKRMSWEDEEIPEDHSMTLKQALHVVTTDFIVRILLPNWALSLTRRFRLVRESFDELKQYMNEMIKERRNAPNLIRHDLFSNFIEANDDDGRAVLDEDEIVGNIFMFLVAGHETTAHTLCFTFALLALYPDEQEKVFRQINSLMPRGRKPSYNEMPNFTYSMAVFYETLRMFPPVNFIPKSAAEDTSLSTTNNNGQPTTLPIPKGTNVTILVPALHYNPRYWKDPHSFKPQRFLEDWPRDAFLPFSAGPRACIGRKFFETEGIAILITLVSKYKISVKEEPQFAHETFEERKARVLKTTTGFTLCPVRVPLTFTRRR</sequence>
<name>A0A9P6EJQ4_9AGAR</name>